<feature type="transmembrane region" description="Helical" evidence="1">
    <location>
        <begin position="48"/>
        <end position="69"/>
    </location>
</feature>
<evidence type="ECO:0000256" key="1">
    <source>
        <dbReference type="SAM" id="Phobius"/>
    </source>
</evidence>
<keyword evidence="1" id="KW-0812">Transmembrane</keyword>
<feature type="transmembrane region" description="Helical" evidence="1">
    <location>
        <begin position="7"/>
        <end position="28"/>
    </location>
</feature>
<organism evidence="2 3">
    <name type="scientific">Sinorhizobium garamanticum</name>
    <dbReference type="NCBI Taxonomy" id="680247"/>
    <lineage>
        <taxon>Bacteria</taxon>
        <taxon>Pseudomonadati</taxon>
        <taxon>Pseudomonadota</taxon>
        <taxon>Alphaproteobacteria</taxon>
        <taxon>Hyphomicrobiales</taxon>
        <taxon>Rhizobiaceae</taxon>
        <taxon>Sinorhizobium/Ensifer group</taxon>
        <taxon>Sinorhizobium</taxon>
    </lineage>
</organism>
<dbReference type="InterPro" id="IPR046513">
    <property type="entry name" value="DUF6691"/>
</dbReference>
<feature type="transmembrane region" description="Helical" evidence="1">
    <location>
        <begin position="117"/>
        <end position="135"/>
    </location>
</feature>
<gene>
    <name evidence="2" type="ORF">PZN02_003216</name>
</gene>
<feature type="transmembrane region" description="Helical" evidence="1">
    <location>
        <begin position="90"/>
        <end position="111"/>
    </location>
</feature>
<reference evidence="2 3" key="1">
    <citation type="submission" date="2023-03" db="EMBL/GenBank/DDBJ databases">
        <authorList>
            <person name="Kaur S."/>
            <person name="Espinosa-Saiz D."/>
            <person name="Velazquez E."/>
            <person name="Menendez E."/>
            <person name="diCenzo G.C."/>
        </authorList>
    </citation>
    <scope>NUCLEOTIDE SEQUENCE [LARGE SCALE GENOMIC DNA]</scope>
    <source>
        <strain evidence="2 3">LMG 24692</strain>
    </source>
</reference>
<dbReference type="Proteomes" id="UP001229355">
    <property type="component" value="Chromosome 1"/>
</dbReference>
<keyword evidence="3" id="KW-1185">Reference proteome</keyword>
<protein>
    <submittedName>
        <fullName evidence="2">YeeE/YedE family protein</fullName>
    </submittedName>
</protein>
<keyword evidence="1" id="KW-0472">Membrane</keyword>
<proteinExistence type="predicted"/>
<dbReference type="EMBL" id="CP120373">
    <property type="protein sequence ID" value="WEX86879.1"/>
    <property type="molecule type" value="Genomic_DNA"/>
</dbReference>
<evidence type="ECO:0000313" key="2">
    <source>
        <dbReference type="EMBL" id="WEX86879.1"/>
    </source>
</evidence>
<accession>A0ABY8D7M1</accession>
<evidence type="ECO:0000313" key="3">
    <source>
        <dbReference type="Proteomes" id="UP001229355"/>
    </source>
</evidence>
<name>A0ABY8D7M1_9HYPH</name>
<dbReference type="Pfam" id="PF20398">
    <property type="entry name" value="DUF6691"/>
    <property type="match status" value="1"/>
</dbReference>
<dbReference type="RefSeq" id="WP_280658948.1">
    <property type="nucleotide sequence ID" value="NZ_CP120373.1"/>
</dbReference>
<sequence>MSKSAGFRVAAAFVSGTIFGLGLALSGMLNPARVRGFLDVARDWDPTLAFVLGGAVAVSAIGMSLARWIRKPLLDERFHLPETQLIDRRLIVGSAIFGVGWGMVGLCPGPAVASLSLGLPATILFLAAMFAGMAAHDHRLGVGLWGRAS</sequence>
<keyword evidence="1" id="KW-1133">Transmembrane helix</keyword>